<accession>A0A1G5E4H4</accession>
<feature type="signal peptide" evidence="1">
    <location>
        <begin position="1"/>
        <end position="31"/>
    </location>
</feature>
<dbReference type="RefSeq" id="WP_074462377.1">
    <property type="nucleotide sequence ID" value="NZ_FMUR01000010.1"/>
</dbReference>
<gene>
    <name evidence="2" type="ORF">SAMN02910451_01783</name>
</gene>
<dbReference type="OrthoDB" id="2005247at2"/>
<dbReference type="Proteomes" id="UP000183047">
    <property type="component" value="Unassembled WGS sequence"/>
</dbReference>
<proteinExistence type="predicted"/>
<evidence type="ECO:0000313" key="3">
    <source>
        <dbReference type="Proteomes" id="UP000183047"/>
    </source>
</evidence>
<evidence type="ECO:0000313" key="2">
    <source>
        <dbReference type="EMBL" id="SCY21862.1"/>
    </source>
</evidence>
<evidence type="ECO:0000256" key="1">
    <source>
        <dbReference type="SAM" id="SignalP"/>
    </source>
</evidence>
<dbReference type="EMBL" id="FMUR01000010">
    <property type="protein sequence ID" value="SCY21862.1"/>
    <property type="molecule type" value="Genomic_DNA"/>
</dbReference>
<dbReference type="AlphaFoldDB" id="A0A1G5E4H4"/>
<name>A0A1G5E4H4_9FIRM</name>
<sequence>MKKKLTVMRRVVVAVLLLVFLTEMTEQEVCAVENKIRVEDGNTAVNLVLPEYGTCFMGGKTIYSDGTGRLRNASEVSRLMNGSGYDLWISANEGEMSVSVENFDTKGKDLYNMPDDAIKKFFGNLEDQIRNSMKNEGVKVSEITTDIVKSNKSKYLRVKTVAEPPYSEVYQYCTLKQNKMITIKLVCYNKIKDINSFALNPNSIVQNTTIEKVVK</sequence>
<feature type="chain" id="PRO_5010197707" evidence="1">
    <location>
        <begin position="32"/>
        <end position="215"/>
    </location>
</feature>
<keyword evidence="1" id="KW-0732">Signal</keyword>
<organism evidence="2 3">
    <name type="scientific">Butyrivibrio hungatei</name>
    <dbReference type="NCBI Taxonomy" id="185008"/>
    <lineage>
        <taxon>Bacteria</taxon>
        <taxon>Bacillati</taxon>
        <taxon>Bacillota</taxon>
        <taxon>Clostridia</taxon>
        <taxon>Lachnospirales</taxon>
        <taxon>Lachnospiraceae</taxon>
        <taxon>Butyrivibrio</taxon>
    </lineage>
</organism>
<protein>
    <submittedName>
        <fullName evidence="2">Uncharacterized protein</fullName>
    </submittedName>
</protein>
<keyword evidence="3" id="KW-1185">Reference proteome</keyword>
<reference evidence="3" key="1">
    <citation type="submission" date="2016-10" db="EMBL/GenBank/DDBJ databases">
        <authorList>
            <person name="Varghese N."/>
            <person name="Submissions S."/>
        </authorList>
    </citation>
    <scope>NUCLEOTIDE SEQUENCE [LARGE SCALE GENOMIC DNA]</scope>
    <source>
        <strain evidence="3">XBD2006</strain>
    </source>
</reference>